<feature type="signal peptide" evidence="1">
    <location>
        <begin position="1"/>
        <end position="20"/>
    </location>
</feature>
<proteinExistence type="predicted"/>
<evidence type="ECO:0008006" key="4">
    <source>
        <dbReference type="Google" id="ProtNLM"/>
    </source>
</evidence>
<gene>
    <name evidence="2" type="ORF">FAM09_17040</name>
</gene>
<sequence>MRNCLITVLLAIAWSNTVFSQADIAAPQIIPPSPDAAALGKYGEFPTDLSNGLTKIEIPLYTIKSRSLELPISLSYHAGGNKIDDIASWVGLGWVLNATGVVTRTVRGRADELGGYLNFFMTTRQVDLSTSPDSVYSYLDPRSKGIIDSESDMYTYNANGISGTFMYTKDQQLLQVPLTDNKIIDNPGNNYTIISDNGTTYIFDVAESSWHNDQHPVNTAFYLSKMISADKTDTIYFEYFTDGRQYGDVSLSEFTNCDDEGGITLDVNANRSTRILQKITFAGGYVSFICKGDRIDKRKYRLSDIKVYDNNQGLKNWIQLAHGNYTSFTPASIDTVNYENHAYRLRLDSVKMLDQTGKLAAAWSLHYNNTVLPAYYAATNPNATYYFGQDLWGYYNGVFTNSRLLHYTAPCISAPANRSVSTTHAQAGILQEIRFPTGGRTVFTYESNACGSPMGGLRIKQIDNYVDSIAPPVTKSYAYGGCYTTGYSGYQYSPNNYVYTKAKVYVTAVYELVVRNFYVSSPTLPLSYNSNTVFYKNVIEYNGTSEKNTGKTEYDFEAEEDSVYATNVKLPTPDNTYNYPVTFTYPRYGYYSASRSWSRGPLKESRVYRREPNGDFTLIKKTVNTYQFYKPQTVITGINVFKNFSYPLLEHSASSAAEARFRFQYFDVITNTWSKKLRQTTVTDYANGLTLNQITKFDYDAVNAATNPHLLLTRQVIVNSRGDSIAKQLQYPRDFTGTAVYDSMLQNNIKSTVVREVEKFNGTDNKGTYTQFNQYTGQGGAMYLPAMVQKYYKNSGWKNEIIFDQYDETARLRQMHHNNHIPVAYLWDYQKKYPVAEVTAAAVNDIAYTSFEGDGQGNFSFTGTTTVDNTAPTGNRCYALTGSNNIVKQGLTASKTYIVSYWQKNNATTPLTITGTQGTAVKGKTVSGWTYFEHTVTGVSLVTITATAKSIDELRVYPIEAQMTTYTYVPLIGMTSRCDANNYIVYYEYDGYNRLKLVRDQDKNIIKTIDYNYTSGTGQPGTPVF</sequence>
<organism evidence="2 3">
    <name type="scientific">Niastella caeni</name>
    <dbReference type="NCBI Taxonomy" id="2569763"/>
    <lineage>
        <taxon>Bacteria</taxon>
        <taxon>Pseudomonadati</taxon>
        <taxon>Bacteroidota</taxon>
        <taxon>Chitinophagia</taxon>
        <taxon>Chitinophagales</taxon>
        <taxon>Chitinophagaceae</taxon>
        <taxon>Niastella</taxon>
    </lineage>
</organism>
<dbReference type="AlphaFoldDB" id="A0A4S8HUQ3"/>
<dbReference type="OrthoDB" id="680656at2"/>
<comment type="caution">
    <text evidence="2">The sequence shown here is derived from an EMBL/GenBank/DDBJ whole genome shotgun (WGS) entry which is preliminary data.</text>
</comment>
<evidence type="ECO:0000313" key="3">
    <source>
        <dbReference type="Proteomes" id="UP000306918"/>
    </source>
</evidence>
<protein>
    <recommendedName>
        <fullName evidence="4">YD repeat-containing protein</fullName>
    </recommendedName>
</protein>
<keyword evidence="1" id="KW-0732">Signal</keyword>
<accession>A0A4S8HUQ3</accession>
<dbReference type="EMBL" id="STFF01000004">
    <property type="protein sequence ID" value="THU38379.1"/>
    <property type="molecule type" value="Genomic_DNA"/>
</dbReference>
<dbReference type="Proteomes" id="UP000306918">
    <property type="component" value="Unassembled WGS sequence"/>
</dbReference>
<feature type="chain" id="PRO_5020646488" description="YD repeat-containing protein" evidence="1">
    <location>
        <begin position="21"/>
        <end position="1025"/>
    </location>
</feature>
<name>A0A4S8HUQ3_9BACT</name>
<dbReference type="RefSeq" id="WP_136578335.1">
    <property type="nucleotide sequence ID" value="NZ_STFF01000004.1"/>
</dbReference>
<evidence type="ECO:0000256" key="1">
    <source>
        <dbReference type="SAM" id="SignalP"/>
    </source>
</evidence>
<keyword evidence="3" id="KW-1185">Reference proteome</keyword>
<reference evidence="2 3" key="1">
    <citation type="submission" date="2019-04" db="EMBL/GenBank/DDBJ databases">
        <title>Niastella caeni sp. nov., isolated from activated sludge.</title>
        <authorList>
            <person name="Sheng M."/>
        </authorList>
    </citation>
    <scope>NUCLEOTIDE SEQUENCE [LARGE SCALE GENOMIC DNA]</scope>
    <source>
        <strain evidence="2 3">HX-2-15</strain>
    </source>
</reference>
<evidence type="ECO:0000313" key="2">
    <source>
        <dbReference type="EMBL" id="THU38379.1"/>
    </source>
</evidence>